<protein>
    <submittedName>
        <fullName evidence="1">HAD family hydrolase</fullName>
    </submittedName>
</protein>
<dbReference type="EMBL" id="CP022535">
    <property type="protein sequence ID" value="ASP28062.1"/>
    <property type="molecule type" value="Genomic_DNA"/>
</dbReference>
<keyword evidence="1" id="KW-0378">Hydrolase</keyword>
<dbReference type="PANTHER" id="PTHR10000:SF8">
    <property type="entry name" value="HAD SUPERFAMILY HYDROLASE-LIKE, TYPE 3"/>
    <property type="match status" value="1"/>
</dbReference>
<dbReference type="NCBIfam" id="TIGR00099">
    <property type="entry name" value="Cof-subfamily"/>
    <property type="match status" value="1"/>
</dbReference>
<dbReference type="Proteomes" id="UP000203229">
    <property type="component" value="Chromosome"/>
</dbReference>
<dbReference type="GO" id="GO:0000287">
    <property type="term" value="F:magnesium ion binding"/>
    <property type="evidence" value="ECO:0007669"/>
    <property type="project" value="TreeGrafter"/>
</dbReference>
<evidence type="ECO:0000313" key="2">
    <source>
        <dbReference type="Proteomes" id="UP000203229"/>
    </source>
</evidence>
<evidence type="ECO:0000313" key="1">
    <source>
        <dbReference type="EMBL" id="ASP28062.1"/>
    </source>
</evidence>
<dbReference type="Gene3D" id="3.30.1240.10">
    <property type="match status" value="1"/>
</dbReference>
<dbReference type="InterPro" id="IPR023214">
    <property type="entry name" value="HAD_sf"/>
</dbReference>
<sequence length="287" mass="33115">MKEENNLPYVASDLDGTIVRNEDFKILDETVRDILNYQVESESKFFIVTGRAYQNMKYYIKQLKIKLPIICSNGSAIIDPITNKVLFENSMSDSVVLKLLDHAHKNSLDVNIYTAKDLISLKTSERYKKYQELFAHYPKELQPEFIFIDSYLDLIEDIKNKKYKTLKLMYSFDPIQDKEKHLNLVNFLDEMNLYHPQTFIQSRLIMDAMEKGVNKATGLEKWCELMNVDKNNIHVVGDNNNDIEMVSSFKYGISVGNGVSALKEVANIVIDTIDNNGVGKYLDNLIK</sequence>
<dbReference type="GO" id="GO:0005829">
    <property type="term" value="C:cytosol"/>
    <property type="evidence" value="ECO:0007669"/>
    <property type="project" value="TreeGrafter"/>
</dbReference>
<dbReference type="AlphaFoldDB" id="A0A222ENJ5"/>
<dbReference type="InterPro" id="IPR006379">
    <property type="entry name" value="HAD-SF_hydro_IIB"/>
</dbReference>
<name>A0A222ENJ5_9MOLU</name>
<dbReference type="PANTHER" id="PTHR10000">
    <property type="entry name" value="PHOSPHOSERINE PHOSPHATASE"/>
    <property type="match status" value="1"/>
</dbReference>
<accession>A0A222ENJ5</accession>
<dbReference type="KEGG" id="scou:SCORR_v1c02880"/>
<dbReference type="SUPFAM" id="SSF56784">
    <property type="entry name" value="HAD-like"/>
    <property type="match status" value="1"/>
</dbReference>
<dbReference type="NCBIfam" id="TIGR01484">
    <property type="entry name" value="HAD-SF-IIB"/>
    <property type="match status" value="1"/>
</dbReference>
<keyword evidence="2" id="KW-1185">Reference proteome</keyword>
<dbReference type="InterPro" id="IPR036412">
    <property type="entry name" value="HAD-like_sf"/>
</dbReference>
<reference evidence="1 2" key="1">
    <citation type="submission" date="2017-07" db="EMBL/GenBank/DDBJ databases">
        <title>Complete genome sequence of Spiroplasma corruscae EC-1 (DSM 19793).</title>
        <authorList>
            <person name="Tsai Y.-M."/>
            <person name="Lo W.-S."/>
            <person name="Kuo C.-H."/>
        </authorList>
    </citation>
    <scope>NUCLEOTIDE SEQUENCE [LARGE SCALE GENOMIC DNA]</scope>
    <source>
        <strain evidence="1 2">EC-1</strain>
    </source>
</reference>
<proteinExistence type="predicted"/>
<dbReference type="InterPro" id="IPR000150">
    <property type="entry name" value="Cof"/>
</dbReference>
<organism evidence="1 2">
    <name type="scientific">Spiroplasma corruscae</name>
    <dbReference type="NCBI Taxonomy" id="216934"/>
    <lineage>
        <taxon>Bacteria</taxon>
        <taxon>Bacillati</taxon>
        <taxon>Mycoplasmatota</taxon>
        <taxon>Mollicutes</taxon>
        <taxon>Entomoplasmatales</taxon>
        <taxon>Spiroplasmataceae</taxon>
        <taxon>Spiroplasma</taxon>
    </lineage>
</organism>
<gene>
    <name evidence="1" type="ORF">SCORR_v1c02880</name>
</gene>
<dbReference type="GO" id="GO:0016791">
    <property type="term" value="F:phosphatase activity"/>
    <property type="evidence" value="ECO:0007669"/>
    <property type="project" value="TreeGrafter"/>
</dbReference>
<dbReference type="OrthoDB" id="388395at2"/>
<dbReference type="Gene3D" id="3.40.50.1000">
    <property type="entry name" value="HAD superfamily/HAD-like"/>
    <property type="match status" value="1"/>
</dbReference>
<dbReference type="Pfam" id="PF08282">
    <property type="entry name" value="Hydrolase_3"/>
    <property type="match status" value="1"/>
</dbReference>
<dbReference type="RefSeq" id="WP_094048457.1">
    <property type="nucleotide sequence ID" value="NZ_CP022535.1"/>
</dbReference>